<dbReference type="RefSeq" id="XP_020302850.1">
    <property type="nucleotide sequence ID" value="XM_020446855.1"/>
</dbReference>
<keyword evidence="1" id="KW-1133">Transmembrane helix</keyword>
<gene>
    <name evidence="2 4" type="ORF">LOAG_05443</name>
</gene>
<dbReference type="OMA" id="FFTWIFA"/>
<dbReference type="OrthoDB" id="5791021at2759"/>
<dbReference type="Proteomes" id="UP000095285">
    <property type="component" value="Unassembled WGS sequence"/>
</dbReference>
<evidence type="ECO:0000313" key="3">
    <source>
        <dbReference type="Proteomes" id="UP000095285"/>
    </source>
</evidence>
<evidence type="ECO:0000313" key="2">
    <source>
        <dbReference type="EMBL" id="EFO23040.2"/>
    </source>
</evidence>
<reference evidence="4" key="2">
    <citation type="submission" date="2016-11" db="UniProtKB">
        <authorList>
            <consortium name="WormBaseParasite"/>
        </authorList>
    </citation>
    <scope>IDENTIFICATION</scope>
</reference>
<accession>A0A1S0U011</accession>
<keyword evidence="1" id="KW-0812">Transmembrane</keyword>
<sequence length="146" mass="16307">MSRNIFKRGYTIVTAAQLSFSFIALFVSSFIWNNSDVYIQLGYNGYGWQTLVVACLCLIWTVNLISSLAQLSGTNVFQEYGKFKLLIIYGFCALMAIVAAALETWNSKLAANAENSVLHPRFVITAVFCWLLVVSHATMILTILFT</sequence>
<evidence type="ECO:0000256" key="1">
    <source>
        <dbReference type="SAM" id="Phobius"/>
    </source>
</evidence>
<dbReference type="GeneID" id="9942855"/>
<reference evidence="2 3" key="1">
    <citation type="submission" date="2012-04" db="EMBL/GenBank/DDBJ databases">
        <title>The Genome Sequence of Loa loa.</title>
        <authorList>
            <consortium name="The Broad Institute Genome Sequencing Platform"/>
            <consortium name="Broad Institute Genome Sequencing Center for Infectious Disease"/>
            <person name="Nutman T.B."/>
            <person name="Fink D.L."/>
            <person name="Russ C."/>
            <person name="Young S."/>
            <person name="Zeng Q."/>
            <person name="Gargeya S."/>
            <person name="Alvarado L."/>
            <person name="Berlin A."/>
            <person name="Chapman S.B."/>
            <person name="Chen Z."/>
            <person name="Freedman E."/>
            <person name="Gellesch M."/>
            <person name="Goldberg J."/>
            <person name="Griggs A."/>
            <person name="Gujja S."/>
            <person name="Heilman E.R."/>
            <person name="Heiman D."/>
            <person name="Howarth C."/>
            <person name="Mehta T."/>
            <person name="Neiman D."/>
            <person name="Pearson M."/>
            <person name="Roberts A."/>
            <person name="Saif S."/>
            <person name="Shea T."/>
            <person name="Shenoy N."/>
            <person name="Sisk P."/>
            <person name="Stolte C."/>
            <person name="Sykes S."/>
            <person name="White J."/>
            <person name="Yandava C."/>
            <person name="Haas B."/>
            <person name="Henn M.R."/>
            <person name="Nusbaum C."/>
            <person name="Birren B."/>
        </authorList>
    </citation>
    <scope>NUCLEOTIDE SEQUENCE [LARGE SCALE GENOMIC DNA]</scope>
</reference>
<organism evidence="3 4">
    <name type="scientific">Loa loa</name>
    <name type="common">Eye worm</name>
    <name type="synonym">Filaria loa</name>
    <dbReference type="NCBI Taxonomy" id="7209"/>
    <lineage>
        <taxon>Eukaryota</taxon>
        <taxon>Metazoa</taxon>
        <taxon>Ecdysozoa</taxon>
        <taxon>Nematoda</taxon>
        <taxon>Chromadorea</taxon>
        <taxon>Rhabditida</taxon>
        <taxon>Spirurina</taxon>
        <taxon>Spiruromorpha</taxon>
        <taxon>Filarioidea</taxon>
        <taxon>Onchocercidae</taxon>
        <taxon>Loa</taxon>
    </lineage>
</organism>
<keyword evidence="1" id="KW-0472">Membrane</keyword>
<dbReference type="EMBL" id="JH712076">
    <property type="protein sequence ID" value="EFO23040.2"/>
    <property type="molecule type" value="Genomic_DNA"/>
</dbReference>
<dbReference type="eggNOG" id="ENOG502SSIQ">
    <property type="taxonomic scope" value="Eukaryota"/>
</dbReference>
<feature type="transmembrane region" description="Helical" evidence="1">
    <location>
        <begin position="51"/>
        <end position="71"/>
    </location>
</feature>
<dbReference type="AlphaFoldDB" id="A0A1I7VQB7"/>
<dbReference type="KEGG" id="loa:LOAG_05443"/>
<proteinExistence type="predicted"/>
<evidence type="ECO:0000313" key="4">
    <source>
        <dbReference type="WBParaSite" id="EN70_5111"/>
    </source>
</evidence>
<dbReference type="FunCoup" id="A0A1I7VQB7">
    <property type="interactions" value="116"/>
</dbReference>
<dbReference type="CTD" id="9942855"/>
<name>A0A1I7VQB7_LOALO</name>
<dbReference type="WBParaSite" id="EN70_5111">
    <property type="protein sequence ID" value="EN70_5111"/>
    <property type="gene ID" value="EN70_5111"/>
</dbReference>
<protein>
    <submittedName>
        <fullName evidence="4">MARVEL domain-containing protein</fullName>
    </submittedName>
</protein>
<feature type="transmembrane region" description="Helical" evidence="1">
    <location>
        <begin position="122"/>
        <end position="145"/>
    </location>
</feature>
<keyword evidence="3" id="KW-1185">Reference proteome</keyword>
<feature type="transmembrane region" description="Helical" evidence="1">
    <location>
        <begin position="12"/>
        <end position="31"/>
    </location>
</feature>
<feature type="transmembrane region" description="Helical" evidence="1">
    <location>
        <begin position="83"/>
        <end position="102"/>
    </location>
</feature>
<accession>A0A1I7VQB7</accession>